<name>A0A0E9M1R8_9BACT</name>
<dbReference type="AlphaFoldDB" id="A0A0E9M1R8"/>
<dbReference type="RefSeq" id="WP_062127670.1">
    <property type="nucleotide sequence ID" value="NZ_BAZW01000050.1"/>
</dbReference>
<sequence>MVYATDINNLGVALKGVYSFTPEWEGAFGFTHILKKDYISYNVVDLDAQYIFSQSGDQVSFFAIGGLALNMWKVEFPDDWGWGAFGGGSATGSDIGLNLGAGMNYMLSSNFRLVPEVRFTLLEAHTPE</sequence>
<dbReference type="OrthoDB" id="1163183at2"/>
<protein>
    <recommendedName>
        <fullName evidence="3">Outer membrane protein beta-barrel domain-containing protein</fullName>
    </recommendedName>
</protein>
<dbReference type="Gene3D" id="2.40.160.20">
    <property type="match status" value="1"/>
</dbReference>
<reference evidence="1 2" key="1">
    <citation type="journal article" date="2015" name="Microbes Environ.">
        <title>Distribution and evolution of nitrogen fixation genes in the phylum bacteroidetes.</title>
        <authorList>
            <person name="Inoue J."/>
            <person name="Oshima K."/>
            <person name="Suda W."/>
            <person name="Sakamoto M."/>
            <person name="Iino T."/>
            <person name="Noda S."/>
            <person name="Hongoh Y."/>
            <person name="Hattori M."/>
            <person name="Ohkuma M."/>
        </authorList>
    </citation>
    <scope>NUCLEOTIDE SEQUENCE [LARGE SCALE GENOMIC DNA]</scope>
    <source>
        <strain evidence="1">JCM 15548</strain>
    </source>
</reference>
<accession>A0A0E9M1R8</accession>
<comment type="caution">
    <text evidence="1">The sequence shown here is derived from an EMBL/GenBank/DDBJ whole genome shotgun (WGS) entry which is preliminary data.</text>
</comment>
<gene>
    <name evidence="1" type="ORF">JCM15548_13880</name>
</gene>
<evidence type="ECO:0000313" key="2">
    <source>
        <dbReference type="Proteomes" id="UP000032900"/>
    </source>
</evidence>
<evidence type="ECO:0000313" key="1">
    <source>
        <dbReference type="EMBL" id="GAO31513.1"/>
    </source>
</evidence>
<dbReference type="STRING" id="1236989.JCM15548_13880"/>
<dbReference type="EMBL" id="BAZW01000050">
    <property type="protein sequence ID" value="GAO31513.1"/>
    <property type="molecule type" value="Genomic_DNA"/>
</dbReference>
<dbReference type="InterPro" id="IPR011250">
    <property type="entry name" value="OMP/PagP_B-barrel"/>
</dbReference>
<dbReference type="SUPFAM" id="SSF56925">
    <property type="entry name" value="OMPA-like"/>
    <property type="match status" value="1"/>
</dbReference>
<organism evidence="1 2">
    <name type="scientific">Geofilum rubicundum JCM 15548</name>
    <dbReference type="NCBI Taxonomy" id="1236989"/>
    <lineage>
        <taxon>Bacteria</taxon>
        <taxon>Pseudomonadati</taxon>
        <taxon>Bacteroidota</taxon>
        <taxon>Bacteroidia</taxon>
        <taxon>Marinilabiliales</taxon>
        <taxon>Marinilabiliaceae</taxon>
        <taxon>Geofilum</taxon>
    </lineage>
</organism>
<proteinExistence type="predicted"/>
<dbReference type="Proteomes" id="UP000032900">
    <property type="component" value="Unassembled WGS sequence"/>
</dbReference>
<evidence type="ECO:0008006" key="3">
    <source>
        <dbReference type="Google" id="ProtNLM"/>
    </source>
</evidence>
<keyword evidence="2" id="KW-1185">Reference proteome</keyword>